<dbReference type="AlphaFoldDB" id="A0A258HNC2"/>
<evidence type="ECO:0000256" key="1">
    <source>
        <dbReference type="ARBA" id="ARBA00022553"/>
    </source>
</evidence>
<evidence type="ECO:0000256" key="2">
    <source>
        <dbReference type="PROSITE-ProRule" id="PRU00169"/>
    </source>
</evidence>
<accession>A0A258HNC2</accession>
<dbReference type="EMBL" id="NCEQ01000002">
    <property type="protein sequence ID" value="OYX58525.1"/>
    <property type="molecule type" value="Genomic_DNA"/>
</dbReference>
<dbReference type="InterPro" id="IPR050595">
    <property type="entry name" value="Bact_response_regulator"/>
</dbReference>
<dbReference type="InterPro" id="IPR001789">
    <property type="entry name" value="Sig_transdc_resp-reg_receiver"/>
</dbReference>
<feature type="modified residue" description="4-aspartylphosphate" evidence="2">
    <location>
        <position position="70"/>
    </location>
</feature>
<sequence>MSAADEPLRESAVFNLTGAVTMVVDDSPFSMEVTIQALQGFGIRTKHTPRSTAQAMELLKLHTIDLLLIDCEMEGSDGHGLVRWLRRSGLEPNAFVPVIMTASHVRRSKVADVRDCGANFLVTKPFSPAVVLERIIWVARDNRPFLEAGDFSGPDRRFAPATPLNDGERRADMIRLTSHLADRAAAASAEALTS</sequence>
<protein>
    <submittedName>
        <fullName evidence="4">Two-component system response regulator</fullName>
    </submittedName>
</protein>
<keyword evidence="1 2" id="KW-0597">Phosphoprotein</keyword>
<evidence type="ECO:0000313" key="4">
    <source>
        <dbReference type="EMBL" id="OYX58525.1"/>
    </source>
</evidence>
<comment type="caution">
    <text evidence="4">The sequence shown here is derived from an EMBL/GenBank/DDBJ whole genome shotgun (WGS) entry which is preliminary data.</text>
</comment>
<evidence type="ECO:0000259" key="3">
    <source>
        <dbReference type="PROSITE" id="PS50110"/>
    </source>
</evidence>
<gene>
    <name evidence="4" type="ORF">B7Y86_02220</name>
</gene>
<dbReference type="CDD" id="cd00156">
    <property type="entry name" value="REC"/>
    <property type="match status" value="1"/>
</dbReference>
<dbReference type="SUPFAM" id="SSF52172">
    <property type="entry name" value="CheY-like"/>
    <property type="match status" value="1"/>
</dbReference>
<dbReference type="GO" id="GO:0000160">
    <property type="term" value="P:phosphorelay signal transduction system"/>
    <property type="evidence" value="ECO:0007669"/>
    <property type="project" value="InterPro"/>
</dbReference>
<dbReference type="SMART" id="SM00448">
    <property type="entry name" value="REC"/>
    <property type="match status" value="1"/>
</dbReference>
<dbReference type="PANTHER" id="PTHR44591:SF3">
    <property type="entry name" value="RESPONSE REGULATORY DOMAIN-CONTAINING PROTEIN"/>
    <property type="match status" value="1"/>
</dbReference>
<proteinExistence type="predicted"/>
<dbReference type="Proteomes" id="UP000216147">
    <property type="component" value="Unassembled WGS sequence"/>
</dbReference>
<dbReference type="Gene3D" id="3.40.50.2300">
    <property type="match status" value="1"/>
</dbReference>
<reference evidence="4 5" key="1">
    <citation type="submission" date="2017-03" db="EMBL/GenBank/DDBJ databases">
        <title>Lifting the veil on microbial sulfur biogeochemistry in mining wastewaters.</title>
        <authorList>
            <person name="Kantor R.S."/>
            <person name="Colenbrander Nelson T."/>
            <person name="Marshall S."/>
            <person name="Bennett D."/>
            <person name="Apte S."/>
            <person name="Camacho D."/>
            <person name="Thomas B.C."/>
            <person name="Warren L.A."/>
            <person name="Banfield J.F."/>
        </authorList>
    </citation>
    <scope>NUCLEOTIDE SEQUENCE [LARGE SCALE GENOMIC DNA]</scope>
    <source>
        <strain evidence="4">32-68-21</strain>
    </source>
</reference>
<dbReference type="InterPro" id="IPR011006">
    <property type="entry name" value="CheY-like_superfamily"/>
</dbReference>
<organism evidence="4 5">
    <name type="scientific">Brevundimonas subvibrioides</name>
    <dbReference type="NCBI Taxonomy" id="74313"/>
    <lineage>
        <taxon>Bacteria</taxon>
        <taxon>Pseudomonadati</taxon>
        <taxon>Pseudomonadota</taxon>
        <taxon>Alphaproteobacteria</taxon>
        <taxon>Caulobacterales</taxon>
        <taxon>Caulobacteraceae</taxon>
        <taxon>Brevundimonas</taxon>
    </lineage>
</organism>
<dbReference type="PANTHER" id="PTHR44591">
    <property type="entry name" value="STRESS RESPONSE REGULATOR PROTEIN 1"/>
    <property type="match status" value="1"/>
</dbReference>
<name>A0A258HNC2_9CAUL</name>
<dbReference type="Pfam" id="PF00072">
    <property type="entry name" value="Response_reg"/>
    <property type="match status" value="1"/>
</dbReference>
<evidence type="ECO:0000313" key="5">
    <source>
        <dbReference type="Proteomes" id="UP000216147"/>
    </source>
</evidence>
<dbReference type="PROSITE" id="PS50110">
    <property type="entry name" value="RESPONSE_REGULATORY"/>
    <property type="match status" value="1"/>
</dbReference>
<feature type="domain" description="Response regulatory" evidence="3">
    <location>
        <begin position="20"/>
        <end position="139"/>
    </location>
</feature>